<gene>
    <name evidence="2" type="ordered locus">Swoo_3331</name>
</gene>
<feature type="region of interest" description="Disordered" evidence="1">
    <location>
        <begin position="1"/>
        <end position="27"/>
    </location>
</feature>
<evidence type="ECO:0000256" key="1">
    <source>
        <dbReference type="SAM" id="MobiDB-lite"/>
    </source>
</evidence>
<dbReference type="PANTHER" id="PTHR33747:SF1">
    <property type="entry name" value="ADENYLATE CYCLASE-ASSOCIATED CAP C-TERMINAL DOMAIN-CONTAINING PROTEIN"/>
    <property type="match status" value="1"/>
</dbReference>
<proteinExistence type="predicted"/>
<accession>B1KPR7</accession>
<dbReference type="InterPro" id="IPR004027">
    <property type="entry name" value="SEC_C_motif"/>
</dbReference>
<dbReference type="Proteomes" id="UP000002168">
    <property type="component" value="Chromosome"/>
</dbReference>
<dbReference type="STRING" id="392500.Swoo_3331"/>
<keyword evidence="3" id="KW-1185">Reference proteome</keyword>
<dbReference type="EMBL" id="CP000961">
    <property type="protein sequence ID" value="ACA87600.1"/>
    <property type="molecule type" value="Genomic_DNA"/>
</dbReference>
<organism evidence="2 3">
    <name type="scientific">Shewanella woodyi (strain ATCC 51908 / MS32)</name>
    <dbReference type="NCBI Taxonomy" id="392500"/>
    <lineage>
        <taxon>Bacteria</taxon>
        <taxon>Pseudomonadati</taxon>
        <taxon>Pseudomonadota</taxon>
        <taxon>Gammaproteobacteria</taxon>
        <taxon>Alteromonadales</taxon>
        <taxon>Shewanellaceae</taxon>
        <taxon>Shewanella</taxon>
    </lineage>
</organism>
<dbReference type="eggNOG" id="COG3012">
    <property type="taxonomic scope" value="Bacteria"/>
</dbReference>
<dbReference type="Gene3D" id="3.10.450.50">
    <property type="match status" value="1"/>
</dbReference>
<dbReference type="PANTHER" id="PTHR33747">
    <property type="entry name" value="UPF0225 PROTEIN SCO1677"/>
    <property type="match status" value="1"/>
</dbReference>
<evidence type="ECO:0000313" key="2">
    <source>
        <dbReference type="EMBL" id="ACA87600.1"/>
    </source>
</evidence>
<dbReference type="RefSeq" id="WP_012325936.1">
    <property type="nucleotide sequence ID" value="NC_010506.1"/>
</dbReference>
<sequence>MSDKFFFKGRKTPKPKHESFGYNTKRASKLGTSDNPLNLVVNSEARKAEIEALLSSHELTANIEINPEAKENTLELDGVLNKPQTTRFDKKPNRNEPCPCGSGNKFKKCCG</sequence>
<dbReference type="HOGENOM" id="CLU_172553_0_0_6"/>
<dbReference type="KEGG" id="swd:Swoo_3331"/>
<reference evidence="2 3" key="1">
    <citation type="submission" date="2008-02" db="EMBL/GenBank/DDBJ databases">
        <title>Complete sequence of Shewanella woodyi ATCC 51908.</title>
        <authorList>
            <consortium name="US DOE Joint Genome Institute"/>
            <person name="Copeland A."/>
            <person name="Lucas S."/>
            <person name="Lapidus A."/>
            <person name="Glavina del Rio T."/>
            <person name="Dalin E."/>
            <person name="Tice H."/>
            <person name="Bruce D."/>
            <person name="Goodwin L."/>
            <person name="Pitluck S."/>
            <person name="Sims D."/>
            <person name="Brettin T."/>
            <person name="Detter J.C."/>
            <person name="Han C."/>
            <person name="Kuske C.R."/>
            <person name="Schmutz J."/>
            <person name="Larimer F."/>
            <person name="Land M."/>
            <person name="Hauser L."/>
            <person name="Kyrpides N."/>
            <person name="Lykidis A."/>
            <person name="Zhao J.-S."/>
            <person name="Richardson P."/>
        </authorList>
    </citation>
    <scope>NUCLEOTIDE SEQUENCE [LARGE SCALE GENOMIC DNA]</scope>
    <source>
        <strain evidence="3">ATCC 51908 / MS32</strain>
    </source>
</reference>
<evidence type="ECO:0000313" key="3">
    <source>
        <dbReference type="Proteomes" id="UP000002168"/>
    </source>
</evidence>
<dbReference type="Pfam" id="PF02810">
    <property type="entry name" value="SEC-C"/>
    <property type="match status" value="1"/>
</dbReference>
<name>B1KPR7_SHEWM</name>
<dbReference type="SUPFAM" id="SSF103642">
    <property type="entry name" value="Sec-C motif"/>
    <property type="match status" value="1"/>
</dbReference>
<feature type="region of interest" description="Disordered" evidence="1">
    <location>
        <begin position="84"/>
        <end position="104"/>
    </location>
</feature>
<dbReference type="NCBIfam" id="TIGR04102">
    <property type="entry name" value="SWIM_PBPRA1643"/>
    <property type="match status" value="1"/>
</dbReference>
<protein>
    <submittedName>
        <fullName evidence="2">SEC-C motif domain protein</fullName>
    </submittedName>
</protein>
<dbReference type="AlphaFoldDB" id="B1KPR7"/>
<dbReference type="InterPro" id="IPR026368">
    <property type="entry name" value="SWIM_PBPRA1643"/>
</dbReference>